<dbReference type="EMBL" id="SPHZ02000006">
    <property type="protein sequence ID" value="KAF0914288.1"/>
    <property type="molecule type" value="Genomic_DNA"/>
</dbReference>
<gene>
    <name evidence="1" type="ORF">E2562_027847</name>
</gene>
<dbReference type="Proteomes" id="UP000479710">
    <property type="component" value="Unassembled WGS sequence"/>
</dbReference>
<accession>A0A6G1DNT2</accession>
<evidence type="ECO:0000313" key="1">
    <source>
        <dbReference type="EMBL" id="KAF0914288.1"/>
    </source>
</evidence>
<keyword evidence="2" id="KW-1185">Reference proteome</keyword>
<dbReference type="AlphaFoldDB" id="A0A6G1DNT2"/>
<organism evidence="1 2">
    <name type="scientific">Oryza meyeriana var. granulata</name>
    <dbReference type="NCBI Taxonomy" id="110450"/>
    <lineage>
        <taxon>Eukaryota</taxon>
        <taxon>Viridiplantae</taxon>
        <taxon>Streptophyta</taxon>
        <taxon>Embryophyta</taxon>
        <taxon>Tracheophyta</taxon>
        <taxon>Spermatophyta</taxon>
        <taxon>Magnoliopsida</taxon>
        <taxon>Liliopsida</taxon>
        <taxon>Poales</taxon>
        <taxon>Poaceae</taxon>
        <taxon>BOP clade</taxon>
        <taxon>Oryzoideae</taxon>
        <taxon>Oryzeae</taxon>
        <taxon>Oryzinae</taxon>
        <taxon>Oryza</taxon>
        <taxon>Oryza meyeriana</taxon>
    </lineage>
</organism>
<proteinExistence type="predicted"/>
<protein>
    <submittedName>
        <fullName evidence="1">Uncharacterized protein</fullName>
    </submittedName>
</protein>
<name>A0A6G1DNT2_9ORYZ</name>
<reference evidence="1 2" key="1">
    <citation type="submission" date="2019-11" db="EMBL/GenBank/DDBJ databases">
        <title>Whole genome sequence of Oryza granulata.</title>
        <authorList>
            <person name="Li W."/>
        </authorList>
    </citation>
    <scope>NUCLEOTIDE SEQUENCE [LARGE SCALE GENOMIC DNA]</scope>
    <source>
        <strain evidence="2">cv. Menghai</strain>
        <tissue evidence="1">Leaf</tissue>
    </source>
</reference>
<evidence type="ECO:0000313" key="2">
    <source>
        <dbReference type="Proteomes" id="UP000479710"/>
    </source>
</evidence>
<sequence>MERQLALGMEVVTTDARDGEGAVTVVEGDIAITFCPPEATEVIAPPLPPRPLPPCHAQARGS</sequence>
<comment type="caution">
    <text evidence="1">The sequence shown here is derived from an EMBL/GenBank/DDBJ whole genome shotgun (WGS) entry which is preliminary data.</text>
</comment>